<dbReference type="AlphaFoldDB" id="A0ABD6EQL3"/>
<gene>
    <name evidence="3" type="ORF">AB6A40_008840</name>
</gene>
<dbReference type="InterPro" id="IPR024162">
    <property type="entry name" value="Adaptor_Cbl"/>
</dbReference>
<name>A0ABD6EQL3_9BILA</name>
<comment type="domain">
    <text evidence="1">The N-terminus is composed of the phosphotyrosine binding (PTB) domain, a short linker region and the RING-type zinc finger. The PTB domain, which is also called TKB (tyrosine kinase binding) domain, is composed of three different subdomains: a four-helix bundle (4H), a calcium-binding EF hand and a divergent SH2 domain.</text>
</comment>
<comment type="pathway">
    <text evidence="1">Protein modification; protein ubiquitination.</text>
</comment>
<dbReference type="InterPro" id="IPR024159">
    <property type="entry name" value="Cbl_PTB"/>
</dbReference>
<dbReference type="EMBL" id="JBGFUD010008550">
    <property type="protein sequence ID" value="MFH4982131.1"/>
    <property type="molecule type" value="Genomic_DNA"/>
</dbReference>
<dbReference type="InterPro" id="IPR036537">
    <property type="entry name" value="Adaptor_Cbl_N_dom_sf"/>
</dbReference>
<comment type="function">
    <text evidence="1">E3 ubiquitin-protein ligase which accepts ubiquitin from specific E2 ubiquitin-conjugating enzymes, and transfers it to substrates, generally promoting their degradation by the proteasome.</text>
</comment>
<evidence type="ECO:0000259" key="2">
    <source>
        <dbReference type="PROSITE" id="PS51506"/>
    </source>
</evidence>
<evidence type="ECO:0000313" key="3">
    <source>
        <dbReference type="EMBL" id="MFH4982131.1"/>
    </source>
</evidence>
<evidence type="ECO:0000313" key="4">
    <source>
        <dbReference type="Proteomes" id="UP001608902"/>
    </source>
</evidence>
<keyword evidence="1" id="KW-0862">Zinc</keyword>
<evidence type="ECO:0000256" key="1">
    <source>
        <dbReference type="RuleBase" id="RU367001"/>
    </source>
</evidence>
<dbReference type="GO" id="GO:0005509">
    <property type="term" value="F:calcium ion binding"/>
    <property type="evidence" value="ECO:0007669"/>
    <property type="project" value="UniProtKB-UniRule"/>
</dbReference>
<reference evidence="3 4" key="1">
    <citation type="submission" date="2024-08" db="EMBL/GenBank/DDBJ databases">
        <title>Gnathostoma spinigerum genome.</title>
        <authorList>
            <person name="Gonzalez-Bertolin B."/>
            <person name="Monzon S."/>
            <person name="Zaballos A."/>
            <person name="Jimenez P."/>
            <person name="Dekumyoy P."/>
            <person name="Varona S."/>
            <person name="Cuesta I."/>
            <person name="Sumanam S."/>
            <person name="Adisakwattana P."/>
            <person name="Gasser R.B."/>
            <person name="Hernandez-Gonzalez A."/>
            <person name="Young N.D."/>
            <person name="Perteguer M.J."/>
        </authorList>
    </citation>
    <scope>NUCLEOTIDE SEQUENCE [LARGE SCALE GENOMIC DNA]</scope>
    <source>
        <strain evidence="3">AL3</strain>
        <tissue evidence="3">Liver</tissue>
    </source>
</reference>
<protein>
    <recommendedName>
        <fullName evidence="1">E3 ubiquitin-protein ligase CBL</fullName>
        <ecNumber evidence="1">2.3.2.27</ecNumber>
    </recommendedName>
</protein>
<dbReference type="GO" id="GO:0001784">
    <property type="term" value="F:phosphotyrosine residue binding"/>
    <property type="evidence" value="ECO:0007669"/>
    <property type="project" value="UniProtKB-UniRule"/>
</dbReference>
<keyword evidence="1" id="KW-0833">Ubl conjugation pathway</keyword>
<dbReference type="Proteomes" id="UP001608902">
    <property type="component" value="Unassembled WGS sequence"/>
</dbReference>
<accession>A0ABD6EQL3</accession>
<comment type="caution">
    <text evidence="3">The sequence shown here is derived from an EMBL/GenBank/DDBJ whole genome shotgun (WGS) entry which is preliminary data.</text>
</comment>
<keyword evidence="1" id="KW-0106">Calcium</keyword>
<organism evidence="3 4">
    <name type="scientific">Gnathostoma spinigerum</name>
    <dbReference type="NCBI Taxonomy" id="75299"/>
    <lineage>
        <taxon>Eukaryota</taxon>
        <taxon>Metazoa</taxon>
        <taxon>Ecdysozoa</taxon>
        <taxon>Nematoda</taxon>
        <taxon>Chromadorea</taxon>
        <taxon>Rhabditida</taxon>
        <taxon>Spirurina</taxon>
        <taxon>Gnathostomatomorpha</taxon>
        <taxon>Gnathostomatoidea</taxon>
        <taxon>Gnathostomatidae</taxon>
        <taxon>Gnathostoma</taxon>
    </lineage>
</organism>
<keyword evidence="1" id="KW-0863">Zinc-finger</keyword>
<keyword evidence="1" id="KW-0808">Transferase</keyword>
<dbReference type="PROSITE" id="PS51506">
    <property type="entry name" value="CBL_PTB"/>
    <property type="match status" value="1"/>
</dbReference>
<dbReference type="GO" id="GO:0061630">
    <property type="term" value="F:ubiquitin protein ligase activity"/>
    <property type="evidence" value="ECO:0007669"/>
    <property type="project" value="UniProtKB-EC"/>
</dbReference>
<dbReference type="PANTHER" id="PTHR23007">
    <property type="entry name" value="CBL"/>
    <property type="match status" value="1"/>
</dbReference>
<dbReference type="GO" id="GO:0008270">
    <property type="term" value="F:zinc ion binding"/>
    <property type="evidence" value="ECO:0007669"/>
    <property type="project" value="UniProtKB-KW"/>
</dbReference>
<proteinExistence type="predicted"/>
<dbReference type="Pfam" id="PF02262">
    <property type="entry name" value="Cbl_N"/>
    <property type="match status" value="1"/>
</dbReference>
<dbReference type="EC" id="2.3.2.27" evidence="1"/>
<keyword evidence="4" id="KW-1185">Reference proteome</keyword>
<dbReference type="SUPFAM" id="SSF47668">
    <property type="entry name" value="N-terminal domain of cbl (N-cbl)"/>
    <property type="match status" value="1"/>
</dbReference>
<feature type="domain" description="Cbl-PTB" evidence="2">
    <location>
        <begin position="39"/>
        <end position="150"/>
    </location>
</feature>
<dbReference type="InterPro" id="IPR003153">
    <property type="entry name" value="Adaptor_Cbl_N_hlx"/>
</dbReference>
<dbReference type="PANTHER" id="PTHR23007:SF11">
    <property type="entry name" value="E3 UBIQUITIN-PROTEIN LIGASE CBL"/>
    <property type="match status" value="1"/>
</dbReference>
<comment type="catalytic activity">
    <reaction evidence="1">
        <text>S-ubiquitinyl-[E2 ubiquitin-conjugating enzyme]-L-cysteine + [acceptor protein]-L-lysine = [E2 ubiquitin-conjugating enzyme]-L-cysteine + N(6)-ubiquitinyl-[acceptor protein]-L-lysine.</text>
        <dbReference type="EC" id="2.3.2.27"/>
    </reaction>
</comment>
<dbReference type="Gene3D" id="1.20.930.20">
    <property type="entry name" value="Adaptor protein Cbl, N-terminal domain"/>
    <property type="match status" value="1"/>
</dbReference>
<keyword evidence="1" id="KW-0479">Metal-binding</keyword>
<sequence length="150" mass="16968">MSGLTSLLNRLHGFVGWNSNSSLLHAQNGRNDTAVAGPSNTVQLQDRKVIDKTFKLMDHVVKQCQQPRLSLKNSPPFILDILPDTYHQLTTIFTKDPNILRDNHYLQTFMDNIQLKCKEVCPATFVIDLPCYHNVAVFSDNNIRCILSAT</sequence>